<name>A0A9D2HPW3_9BACT</name>
<dbReference type="GO" id="GO:0015948">
    <property type="term" value="P:methanogenesis"/>
    <property type="evidence" value="ECO:0007669"/>
    <property type="project" value="InterPro"/>
</dbReference>
<dbReference type="InterPro" id="IPR038601">
    <property type="entry name" value="MttB-like_sf"/>
</dbReference>
<evidence type="ECO:0000313" key="4">
    <source>
        <dbReference type="EMBL" id="HJA80020.1"/>
    </source>
</evidence>
<keyword evidence="2 4" id="KW-0489">Methyltransferase</keyword>
<comment type="caution">
    <text evidence="4">The sequence shown here is derived from an EMBL/GenBank/DDBJ whole genome shotgun (WGS) entry which is preliminary data.</text>
</comment>
<dbReference type="GO" id="GO:0008168">
    <property type="term" value="F:methyltransferase activity"/>
    <property type="evidence" value="ECO:0007669"/>
    <property type="project" value="UniProtKB-KW"/>
</dbReference>
<gene>
    <name evidence="4" type="ORF">H9784_10740</name>
</gene>
<dbReference type="Proteomes" id="UP000823821">
    <property type="component" value="Unassembled WGS sequence"/>
</dbReference>
<organism evidence="4 5">
    <name type="scientific">Candidatus Desulfovibrio intestinavium</name>
    <dbReference type="NCBI Taxonomy" id="2838534"/>
    <lineage>
        <taxon>Bacteria</taxon>
        <taxon>Pseudomonadati</taxon>
        <taxon>Thermodesulfobacteriota</taxon>
        <taxon>Desulfovibrionia</taxon>
        <taxon>Desulfovibrionales</taxon>
        <taxon>Desulfovibrionaceae</taxon>
        <taxon>Desulfovibrio</taxon>
    </lineage>
</organism>
<keyword evidence="3" id="KW-0808">Transferase</keyword>
<reference evidence="4" key="1">
    <citation type="journal article" date="2021" name="PeerJ">
        <title>Extensive microbial diversity within the chicken gut microbiome revealed by metagenomics and culture.</title>
        <authorList>
            <person name="Gilroy R."/>
            <person name="Ravi A."/>
            <person name="Getino M."/>
            <person name="Pursley I."/>
            <person name="Horton D.L."/>
            <person name="Alikhan N.F."/>
            <person name="Baker D."/>
            <person name="Gharbi K."/>
            <person name="Hall N."/>
            <person name="Watson M."/>
            <person name="Adriaenssens E.M."/>
            <person name="Foster-Nyarko E."/>
            <person name="Jarju S."/>
            <person name="Secka A."/>
            <person name="Antonio M."/>
            <person name="Oren A."/>
            <person name="Chaudhuri R.R."/>
            <person name="La Ragione R."/>
            <person name="Hildebrand F."/>
            <person name="Pallen M.J."/>
        </authorList>
    </citation>
    <scope>NUCLEOTIDE SEQUENCE</scope>
    <source>
        <strain evidence="4">5032</strain>
    </source>
</reference>
<reference evidence="4" key="2">
    <citation type="submission" date="2021-04" db="EMBL/GenBank/DDBJ databases">
        <authorList>
            <person name="Gilroy R."/>
        </authorList>
    </citation>
    <scope>NUCLEOTIDE SEQUENCE</scope>
    <source>
        <strain evidence="4">5032</strain>
    </source>
</reference>
<dbReference type="EMBL" id="DWZD01000053">
    <property type="protein sequence ID" value="HJA80020.1"/>
    <property type="molecule type" value="Genomic_DNA"/>
</dbReference>
<evidence type="ECO:0000313" key="5">
    <source>
        <dbReference type="Proteomes" id="UP000823821"/>
    </source>
</evidence>
<evidence type="ECO:0000256" key="2">
    <source>
        <dbReference type="ARBA" id="ARBA00022603"/>
    </source>
</evidence>
<evidence type="ECO:0000256" key="3">
    <source>
        <dbReference type="ARBA" id="ARBA00022679"/>
    </source>
</evidence>
<dbReference type="GO" id="GO:0032259">
    <property type="term" value="P:methylation"/>
    <property type="evidence" value="ECO:0007669"/>
    <property type="project" value="UniProtKB-KW"/>
</dbReference>
<protein>
    <submittedName>
        <fullName evidence="4">Trimethylamine methyltransferase family protein</fullName>
    </submittedName>
</protein>
<accession>A0A9D2HPW3</accession>
<comment type="similarity">
    <text evidence="1">Belongs to the trimethylamine methyltransferase family.</text>
</comment>
<sequence length="326" mass="35903">MKRWAHESLSGGVGVSLNFLREKDCEKIHEASLEVLKDRGVSFGSEKAREVLRDHGCWEDDEGCTHFPRTLVEDMLEAVPSEFVHYGRTEEDDIHMAQDQVYASNFGEGIYTLDMNTGERRPTVKQDAVDIVRVVDALDNVHIYNRAIGPQDVPSESAPLHNAEVALCYTSKPMHLVSGSPFQTKKMIKMAEIAVGGKETLKKRPRTAFNHTTISPLRISAEACENAMLVSEAGLPNHILVMVQQGATSPIRYAGSVAVHNADFLAFNTLMQCVRKGNPTFYGSSACVMDMKKGLSLVGAPEVFVLNAAHARMSKYYNIPSYIAGG</sequence>
<dbReference type="InterPro" id="IPR010426">
    <property type="entry name" value="MTTB_MeTrfase"/>
</dbReference>
<proteinExistence type="inferred from homology"/>
<dbReference type="Pfam" id="PF06253">
    <property type="entry name" value="MTTB"/>
    <property type="match status" value="1"/>
</dbReference>
<dbReference type="AlphaFoldDB" id="A0A9D2HPW3"/>
<dbReference type="Gene3D" id="3.20.20.480">
    <property type="entry name" value="Trimethylamine methyltransferase-like"/>
    <property type="match status" value="1"/>
</dbReference>
<evidence type="ECO:0000256" key="1">
    <source>
        <dbReference type="ARBA" id="ARBA00007137"/>
    </source>
</evidence>